<keyword evidence="3" id="KW-1185">Reference proteome</keyword>
<dbReference type="STRING" id="1715691.TA5113_02467"/>
<dbReference type="AlphaFoldDB" id="A0A0P1ISZ6"/>
<evidence type="ECO:0000256" key="1">
    <source>
        <dbReference type="SAM" id="SignalP"/>
    </source>
</evidence>
<dbReference type="Proteomes" id="UP000051184">
    <property type="component" value="Unassembled WGS sequence"/>
</dbReference>
<evidence type="ECO:0000313" key="2">
    <source>
        <dbReference type="EMBL" id="CUK25027.1"/>
    </source>
</evidence>
<dbReference type="InterPro" id="IPR019225">
    <property type="entry name" value="DUF2155"/>
</dbReference>
<accession>A0A0P1ISZ6</accession>
<feature type="signal peptide" evidence="1">
    <location>
        <begin position="1"/>
        <end position="18"/>
    </location>
</feature>
<dbReference type="EMBL" id="CYUE01000006">
    <property type="protein sequence ID" value="CUK25027.1"/>
    <property type="molecule type" value="Genomic_DNA"/>
</dbReference>
<protein>
    <recommendedName>
        <fullName evidence="4">DUF2155 domain-containing protein</fullName>
    </recommendedName>
</protein>
<dbReference type="OrthoDB" id="9810376at2"/>
<sequence>MKRLTIAALALSASFASAQDIIIEELDSTLDGTIIELDGLEDGIFLRQSPLFEEVIEEVRAVPGTGAVLRGLDKLSGQVEDFELQNGFSVGFGNLRVDLAECRHPDDNATGEAFAFLTIYDGPAVGEPAFQGWMIASSPALSAMDHARYDVWVLRCTTAAAEGNE</sequence>
<evidence type="ECO:0000313" key="3">
    <source>
        <dbReference type="Proteomes" id="UP000051184"/>
    </source>
</evidence>
<proteinExistence type="predicted"/>
<dbReference type="RefSeq" id="WP_082625802.1">
    <property type="nucleotide sequence ID" value="NZ_CYTO01000024.1"/>
</dbReference>
<feature type="chain" id="PRO_5006065578" description="DUF2155 domain-containing protein" evidence="1">
    <location>
        <begin position="19"/>
        <end position="165"/>
    </location>
</feature>
<organism evidence="2 3">
    <name type="scientific">Cognatishimia activa</name>
    <dbReference type="NCBI Taxonomy" id="1715691"/>
    <lineage>
        <taxon>Bacteria</taxon>
        <taxon>Pseudomonadati</taxon>
        <taxon>Pseudomonadota</taxon>
        <taxon>Alphaproteobacteria</taxon>
        <taxon>Rhodobacterales</taxon>
        <taxon>Paracoccaceae</taxon>
        <taxon>Cognatishimia</taxon>
    </lineage>
</organism>
<evidence type="ECO:0008006" key="4">
    <source>
        <dbReference type="Google" id="ProtNLM"/>
    </source>
</evidence>
<dbReference type="Pfam" id="PF09923">
    <property type="entry name" value="DUF2155"/>
    <property type="match status" value="1"/>
</dbReference>
<name>A0A0P1ISZ6_9RHOB</name>
<keyword evidence="1" id="KW-0732">Signal</keyword>
<gene>
    <name evidence="2" type="ORF">TA5114_00817</name>
</gene>
<reference evidence="3" key="1">
    <citation type="submission" date="2015-09" db="EMBL/GenBank/DDBJ databases">
        <authorList>
            <person name="Rodrigo-Torres Lidia"/>
            <person name="Arahal R.David."/>
        </authorList>
    </citation>
    <scope>NUCLEOTIDE SEQUENCE [LARGE SCALE GENOMIC DNA]</scope>
    <source>
        <strain evidence="3">CECT 5114</strain>
    </source>
</reference>